<comment type="caution">
    <text evidence="7">The sequence shown here is derived from an EMBL/GenBank/DDBJ whole genome shotgun (WGS) entry which is preliminary data.</text>
</comment>
<dbReference type="Proteomes" id="UP001153148">
    <property type="component" value="Unassembled WGS sequence"/>
</dbReference>
<dbReference type="InterPro" id="IPR004342">
    <property type="entry name" value="EXS_C"/>
</dbReference>
<keyword evidence="3 5" id="KW-1133">Transmembrane helix</keyword>
<reference evidence="7" key="1">
    <citation type="submission" date="2021-03" db="EMBL/GenBank/DDBJ databases">
        <authorList>
            <person name="Tran Van P."/>
        </authorList>
    </citation>
    <scope>NUCLEOTIDE SEQUENCE</scope>
</reference>
<comment type="subcellular location">
    <subcellularLocation>
        <location evidence="1">Membrane</location>
        <topology evidence="1">Multi-pass membrane protein</topology>
    </subcellularLocation>
</comment>
<evidence type="ECO:0000256" key="2">
    <source>
        <dbReference type="ARBA" id="ARBA00022692"/>
    </source>
</evidence>
<protein>
    <recommendedName>
        <fullName evidence="6">EXS domain-containing protein</fullName>
    </recommendedName>
</protein>
<feature type="domain" description="EXS" evidence="6">
    <location>
        <begin position="1"/>
        <end position="60"/>
    </location>
</feature>
<dbReference type="Pfam" id="PF03124">
    <property type="entry name" value="EXS"/>
    <property type="match status" value="1"/>
</dbReference>
<evidence type="ECO:0000256" key="1">
    <source>
        <dbReference type="ARBA" id="ARBA00004141"/>
    </source>
</evidence>
<feature type="non-terminal residue" evidence="7">
    <location>
        <position position="60"/>
    </location>
</feature>
<evidence type="ECO:0000256" key="3">
    <source>
        <dbReference type="ARBA" id="ARBA00022989"/>
    </source>
</evidence>
<feature type="transmembrane region" description="Helical" evidence="5">
    <location>
        <begin position="26"/>
        <end position="49"/>
    </location>
</feature>
<keyword evidence="2 5" id="KW-0812">Transmembrane</keyword>
<organism evidence="7 8">
    <name type="scientific">Timema podura</name>
    <name type="common">Walking stick</name>
    <dbReference type="NCBI Taxonomy" id="61482"/>
    <lineage>
        <taxon>Eukaryota</taxon>
        <taxon>Metazoa</taxon>
        <taxon>Ecdysozoa</taxon>
        <taxon>Arthropoda</taxon>
        <taxon>Hexapoda</taxon>
        <taxon>Insecta</taxon>
        <taxon>Pterygota</taxon>
        <taxon>Neoptera</taxon>
        <taxon>Polyneoptera</taxon>
        <taxon>Phasmatodea</taxon>
        <taxon>Timematodea</taxon>
        <taxon>Timematoidea</taxon>
        <taxon>Timematidae</taxon>
        <taxon>Timema</taxon>
    </lineage>
</organism>
<name>A0ABN7PSD0_TIMPD</name>
<dbReference type="PANTHER" id="PTHR10783">
    <property type="entry name" value="XENOTROPIC AND POLYTROPIC RETROVIRUS RECEPTOR 1-RELATED"/>
    <property type="match status" value="1"/>
</dbReference>
<gene>
    <name evidence="7" type="ORF">TPAB3V08_LOCUS15421</name>
</gene>
<evidence type="ECO:0000256" key="4">
    <source>
        <dbReference type="ARBA" id="ARBA00023136"/>
    </source>
</evidence>
<sequence length="60" mass="7079">MDWGLLDTSATENKLLREETVYSSPAFYYFAMIEDIILRLMWAISYILTENEYISSDIMT</sequence>
<accession>A0ABN7PSD0</accession>
<evidence type="ECO:0000256" key="5">
    <source>
        <dbReference type="SAM" id="Phobius"/>
    </source>
</evidence>
<dbReference type="EMBL" id="CAJPIN010091465">
    <property type="protein sequence ID" value="CAG2068478.1"/>
    <property type="molecule type" value="Genomic_DNA"/>
</dbReference>
<keyword evidence="4 5" id="KW-0472">Membrane</keyword>
<evidence type="ECO:0000313" key="8">
    <source>
        <dbReference type="Proteomes" id="UP001153148"/>
    </source>
</evidence>
<dbReference type="PROSITE" id="PS51380">
    <property type="entry name" value="EXS"/>
    <property type="match status" value="1"/>
</dbReference>
<evidence type="ECO:0000259" key="6">
    <source>
        <dbReference type="PROSITE" id="PS51380"/>
    </source>
</evidence>
<proteinExistence type="predicted"/>
<dbReference type="PANTHER" id="PTHR10783:SF127">
    <property type="entry name" value="LD30826P-RELATED"/>
    <property type="match status" value="1"/>
</dbReference>
<keyword evidence="8" id="KW-1185">Reference proteome</keyword>
<evidence type="ECO:0000313" key="7">
    <source>
        <dbReference type="EMBL" id="CAG2068478.1"/>
    </source>
</evidence>